<evidence type="ECO:0000256" key="13">
    <source>
        <dbReference type="ARBA" id="ARBA00023316"/>
    </source>
</evidence>
<keyword evidence="3 17" id="KW-0963">Cytoplasm</keyword>
<dbReference type="PANTHER" id="PTHR43584">
    <property type="entry name" value="NUCLEOTIDYL TRANSFERASE"/>
    <property type="match status" value="1"/>
</dbReference>
<dbReference type="HAMAP" id="MF_01631">
    <property type="entry name" value="GlmU"/>
    <property type="match status" value="1"/>
</dbReference>
<dbReference type="PANTHER" id="PTHR43584:SF3">
    <property type="entry name" value="BIFUNCTIONAL PROTEIN GLMU"/>
    <property type="match status" value="1"/>
</dbReference>
<dbReference type="CDD" id="cd02540">
    <property type="entry name" value="GT2_GlmU_N_bac"/>
    <property type="match status" value="1"/>
</dbReference>
<keyword evidence="4 17" id="KW-0808">Transferase</keyword>
<evidence type="ECO:0000256" key="4">
    <source>
        <dbReference type="ARBA" id="ARBA00022679"/>
    </source>
</evidence>
<comment type="subunit">
    <text evidence="17">Homotrimer.</text>
</comment>
<evidence type="ECO:0000313" key="19">
    <source>
        <dbReference type="EMBL" id="GAA3577046.1"/>
    </source>
</evidence>
<evidence type="ECO:0000259" key="18">
    <source>
        <dbReference type="Pfam" id="PF12804"/>
    </source>
</evidence>
<feature type="binding site" evidence="17">
    <location>
        <begin position="86"/>
        <end position="87"/>
    </location>
    <ligand>
        <name>UDP-N-acetyl-alpha-D-glucosamine</name>
        <dbReference type="ChEBI" id="CHEBI:57705"/>
    </ligand>
</feature>
<feature type="binding site" evidence="17">
    <location>
        <position position="164"/>
    </location>
    <ligand>
        <name>UDP-N-acetyl-alpha-D-glucosamine</name>
        <dbReference type="ChEBI" id="CHEBI:57705"/>
    </ligand>
</feature>
<dbReference type="Gene3D" id="3.90.550.10">
    <property type="entry name" value="Spore Coat Polysaccharide Biosynthesis Protein SpsA, Chain A"/>
    <property type="match status" value="1"/>
</dbReference>
<comment type="catalytic activity">
    <reaction evidence="14 17">
        <text>alpha-D-glucosamine 1-phosphate + acetyl-CoA = N-acetyl-alpha-D-glucosamine 1-phosphate + CoA + H(+)</text>
        <dbReference type="Rhea" id="RHEA:13725"/>
        <dbReference type="ChEBI" id="CHEBI:15378"/>
        <dbReference type="ChEBI" id="CHEBI:57287"/>
        <dbReference type="ChEBI" id="CHEBI:57288"/>
        <dbReference type="ChEBI" id="CHEBI:57776"/>
        <dbReference type="ChEBI" id="CHEBI:58516"/>
        <dbReference type="EC" id="2.3.1.157"/>
    </reaction>
</comment>
<evidence type="ECO:0000256" key="7">
    <source>
        <dbReference type="ARBA" id="ARBA00022737"/>
    </source>
</evidence>
<comment type="subcellular location">
    <subcellularLocation>
        <location evidence="17">Cytoplasm</location>
    </subcellularLocation>
</comment>
<evidence type="ECO:0000256" key="12">
    <source>
        <dbReference type="ARBA" id="ARBA00023315"/>
    </source>
</evidence>
<feature type="binding site" evidence="17">
    <location>
        <position position="360"/>
    </location>
    <ligand>
        <name>UDP-N-acetyl-alpha-D-glucosamine</name>
        <dbReference type="ChEBI" id="CHEBI:57705"/>
    </ligand>
</feature>
<name>A0ABP6Y443_9PSEU</name>
<feature type="binding site" evidence="17">
    <location>
        <begin position="110"/>
        <end position="112"/>
    </location>
    <ligand>
        <name>UDP-N-acetyl-alpha-D-glucosamine</name>
        <dbReference type="ChEBI" id="CHEBI:57705"/>
    </ligand>
</feature>
<feature type="binding site" evidence="17">
    <location>
        <position position="237"/>
    </location>
    <ligand>
        <name>UDP-N-acetyl-alpha-D-glucosamine</name>
        <dbReference type="ChEBI" id="CHEBI:57705"/>
    </ligand>
</feature>
<organism evidence="19 20">
    <name type="scientific">Amycolatopsis ultiminotia</name>
    <dbReference type="NCBI Taxonomy" id="543629"/>
    <lineage>
        <taxon>Bacteria</taxon>
        <taxon>Bacillati</taxon>
        <taxon>Actinomycetota</taxon>
        <taxon>Actinomycetes</taxon>
        <taxon>Pseudonocardiales</taxon>
        <taxon>Pseudonocardiaceae</taxon>
        <taxon>Amycolatopsis</taxon>
    </lineage>
</organism>
<evidence type="ECO:0000256" key="5">
    <source>
        <dbReference type="ARBA" id="ARBA00022695"/>
    </source>
</evidence>
<comment type="pathway">
    <text evidence="17">Bacterial outer membrane biogenesis; LPS lipid A biosynthesis.</text>
</comment>
<evidence type="ECO:0000256" key="14">
    <source>
        <dbReference type="ARBA" id="ARBA00048247"/>
    </source>
</evidence>
<dbReference type="NCBIfam" id="TIGR01173">
    <property type="entry name" value="glmU"/>
    <property type="match status" value="1"/>
</dbReference>
<feature type="active site" description="Proton acceptor" evidence="17">
    <location>
        <position position="372"/>
    </location>
</feature>
<dbReference type="Gene3D" id="2.160.10.10">
    <property type="entry name" value="Hexapeptide repeat proteins"/>
    <property type="match status" value="1"/>
</dbReference>
<dbReference type="Proteomes" id="UP001500689">
    <property type="component" value="Unassembled WGS sequence"/>
</dbReference>
<comment type="similarity">
    <text evidence="1 17">In the C-terminal section; belongs to the transferase hexapeptide repeat family.</text>
</comment>
<evidence type="ECO:0000256" key="1">
    <source>
        <dbReference type="ARBA" id="ARBA00007707"/>
    </source>
</evidence>
<comment type="catalytic activity">
    <reaction evidence="15 17">
        <text>N-acetyl-alpha-D-glucosamine 1-phosphate + UTP + H(+) = UDP-N-acetyl-alpha-D-glucosamine + diphosphate</text>
        <dbReference type="Rhea" id="RHEA:13509"/>
        <dbReference type="ChEBI" id="CHEBI:15378"/>
        <dbReference type="ChEBI" id="CHEBI:33019"/>
        <dbReference type="ChEBI" id="CHEBI:46398"/>
        <dbReference type="ChEBI" id="CHEBI:57705"/>
        <dbReference type="ChEBI" id="CHEBI:57776"/>
        <dbReference type="EC" id="2.7.7.23"/>
    </reaction>
</comment>
<dbReference type="CDD" id="cd03353">
    <property type="entry name" value="LbH_GlmU_C"/>
    <property type="match status" value="1"/>
</dbReference>
<keyword evidence="13 17" id="KW-0961">Cell wall biogenesis/degradation</keyword>
<keyword evidence="9 17" id="KW-0133">Cell shape</keyword>
<feature type="binding site" evidence="17">
    <location>
        <position position="81"/>
    </location>
    <ligand>
        <name>UDP-N-acetyl-alpha-D-glucosamine</name>
        <dbReference type="ChEBI" id="CHEBI:57705"/>
    </ligand>
</feature>
<comment type="similarity">
    <text evidence="2 17">In the N-terminal section; belongs to the N-acetylglucosamine-1-phosphate uridyltransferase family.</text>
</comment>
<feature type="binding site" evidence="17">
    <location>
        <position position="432"/>
    </location>
    <ligand>
        <name>acetyl-CoA</name>
        <dbReference type="ChEBI" id="CHEBI:57288"/>
    </ligand>
</feature>
<feature type="domain" description="MobA-like NTP transferase" evidence="18">
    <location>
        <begin position="8"/>
        <end position="140"/>
    </location>
</feature>
<dbReference type="EMBL" id="BAAAZN010000021">
    <property type="protein sequence ID" value="GAA3577046.1"/>
    <property type="molecule type" value="Genomic_DNA"/>
</dbReference>
<comment type="caution">
    <text evidence="17">Lacks conserved residue(s) required for the propagation of feature annotation.</text>
</comment>
<gene>
    <name evidence="17 19" type="primary">glmU</name>
    <name evidence="19" type="ORF">GCM10022222_72190</name>
</gene>
<dbReference type="InterPro" id="IPR038009">
    <property type="entry name" value="GlmU_C_LbH"/>
</dbReference>
<feature type="binding site" evidence="17">
    <location>
        <position position="386"/>
    </location>
    <ligand>
        <name>UDP-N-acetyl-alpha-D-glucosamine</name>
        <dbReference type="ChEBI" id="CHEBI:57705"/>
    </ligand>
</feature>
<dbReference type="NCBIfam" id="NF010932">
    <property type="entry name" value="PRK14352.1"/>
    <property type="match status" value="1"/>
</dbReference>
<comment type="pathway">
    <text evidence="17">Nucleotide-sugar biosynthesis; UDP-N-acetyl-alpha-D-glucosamine biosynthesis; UDP-N-acetyl-alpha-D-glucosamine from N-acetyl-alpha-D-glucosamine 1-phosphate: step 1/1.</text>
</comment>
<accession>A0ABP6Y443</accession>
<evidence type="ECO:0000256" key="2">
    <source>
        <dbReference type="ARBA" id="ARBA00007947"/>
    </source>
</evidence>
<feature type="binding site" evidence="17">
    <location>
        <position position="112"/>
    </location>
    <ligand>
        <name>Mg(2+)</name>
        <dbReference type="ChEBI" id="CHEBI:18420"/>
    </ligand>
</feature>
<evidence type="ECO:0000313" key="20">
    <source>
        <dbReference type="Proteomes" id="UP001500689"/>
    </source>
</evidence>
<dbReference type="SUPFAM" id="SSF53448">
    <property type="entry name" value="Nucleotide-diphospho-sugar transferases"/>
    <property type="match status" value="1"/>
</dbReference>
<keyword evidence="11 17" id="KW-0511">Multifunctional enzyme</keyword>
<evidence type="ECO:0000256" key="17">
    <source>
        <dbReference type="HAMAP-Rule" id="MF_01631"/>
    </source>
</evidence>
<dbReference type="SUPFAM" id="SSF51161">
    <property type="entry name" value="Trimeric LpxA-like enzymes"/>
    <property type="match status" value="1"/>
</dbReference>
<comment type="function">
    <text evidence="16 17">Catalyzes the last two sequential reactions in the de novo biosynthetic pathway for UDP-N-acetylglucosamine (UDP-GlcNAc). The C-terminal domain catalyzes the transfer of acetyl group from acetyl coenzyme A to glucosamine-1-phosphate (GlcN-1-P) to produce N-acetylglucosamine-1-phosphate (GlcNAc-1-P), which is converted into UDP-GlcNAc by the transfer of uridine 5-monophosphate (from uridine 5-triphosphate), a reaction catalyzed by the N-terminal domain.</text>
</comment>
<dbReference type="InterPro" id="IPR005882">
    <property type="entry name" value="Bifunctional_GlmU"/>
</dbReference>
<dbReference type="Pfam" id="PF12804">
    <property type="entry name" value="NTP_transf_3"/>
    <property type="match status" value="1"/>
</dbReference>
<feature type="binding site" evidence="17">
    <location>
        <begin position="10"/>
        <end position="13"/>
    </location>
    <ligand>
        <name>UDP-N-acetyl-alpha-D-glucosamine</name>
        <dbReference type="ChEBI" id="CHEBI:57705"/>
    </ligand>
</feature>
<dbReference type="EC" id="2.3.1.157" evidence="17"/>
<dbReference type="InterPro" id="IPR011004">
    <property type="entry name" value="Trimer_LpxA-like_sf"/>
</dbReference>
<dbReference type="InterPro" id="IPR050065">
    <property type="entry name" value="GlmU-like"/>
</dbReference>
<reference evidence="20" key="1">
    <citation type="journal article" date="2019" name="Int. J. Syst. Evol. Microbiol.">
        <title>The Global Catalogue of Microorganisms (GCM) 10K type strain sequencing project: providing services to taxonomists for standard genome sequencing and annotation.</title>
        <authorList>
            <consortium name="The Broad Institute Genomics Platform"/>
            <consortium name="The Broad Institute Genome Sequencing Center for Infectious Disease"/>
            <person name="Wu L."/>
            <person name="Ma J."/>
        </authorList>
    </citation>
    <scope>NUCLEOTIDE SEQUENCE [LARGE SCALE GENOMIC DNA]</scope>
    <source>
        <strain evidence="20">JCM 16898</strain>
    </source>
</reference>
<keyword evidence="5 17" id="KW-0548">Nucleotidyltransferase</keyword>
<feature type="binding site" evidence="17">
    <location>
        <position position="24"/>
    </location>
    <ligand>
        <name>UDP-N-acetyl-alpha-D-glucosamine</name>
        <dbReference type="ChEBI" id="CHEBI:57705"/>
    </ligand>
</feature>
<comment type="cofactor">
    <cofactor evidence="17">
        <name>Mg(2+)</name>
        <dbReference type="ChEBI" id="CHEBI:18420"/>
    </cofactor>
    <text evidence="17">Binds 1 Mg(2+) ion per subunit.</text>
</comment>
<dbReference type="InterPro" id="IPR025877">
    <property type="entry name" value="MobA-like_NTP_Trfase"/>
</dbReference>
<sequence>MAAPLSTLILAAGEGTRMRSSTPKVLHPIAGRALVEHAVRAAAGLEPQHLVVVIGHGREAVGAELARVGTALGREVATAVQEEQNGTGHAVSCALSELPDGLTGTVLVSYGDVPLLDTETLAALLAEHHGSGNAVTVLTAVVPEPAGYGRIVRDGEGAVTSIVEHKDATPEQLEIAEINSGVYAFDAAVLTEGLSRLSTDNAQGELYLTDVLGIARESGKGVGALVVDDPWVTEGVNDRVQLSVLGAEYNRRIVRRWQREGVTITDPNTTWVEADVTLSADVLIEPNTQLKGATSVGEGSVVGPDTTLTDVTVGAGASVVRVHGSGAELGDGVQIGPYTYLRPGTKLGAKGKLGAFVETKNADIGTGTKVPHLTYVGDATVGEHSNIGCSSVFVNYDGVHKHPTVVGSHVRIGADNTLVAPVRIGDGAYSGAGAVIRDDVPPGSLAVSAGPQRVIEGWAIRRRPDTPAAEAAEAALAARQDTVVSESAAGTDGESPV</sequence>
<keyword evidence="6 17" id="KW-0479">Metal-binding</keyword>
<protein>
    <recommendedName>
        <fullName evidence="17">Bifunctional protein GlmU</fullName>
    </recommendedName>
    <domain>
        <recommendedName>
            <fullName evidence="17">UDP-N-acetylglucosamine pyrophosphorylase</fullName>
            <ecNumber evidence="17">2.7.7.23</ecNumber>
        </recommendedName>
        <alternativeName>
            <fullName evidence="17">N-acetylglucosamine-1-phosphate uridyltransferase</fullName>
        </alternativeName>
    </domain>
    <domain>
        <recommendedName>
            <fullName evidence="17">Glucosamine-1-phosphate N-acetyltransferase</fullName>
            <ecNumber evidence="17">2.3.1.157</ecNumber>
        </recommendedName>
    </domain>
</protein>
<feature type="region of interest" description="Pyrophosphorylase" evidence="17">
    <location>
        <begin position="1"/>
        <end position="239"/>
    </location>
</feature>
<feature type="region of interest" description="Linker" evidence="17">
    <location>
        <begin position="240"/>
        <end position="260"/>
    </location>
</feature>
<keyword evidence="8 17" id="KW-0460">Magnesium</keyword>
<feature type="binding site" evidence="17">
    <location>
        <position position="179"/>
    </location>
    <ligand>
        <name>UDP-N-acetyl-alpha-D-glucosamine</name>
        <dbReference type="ChEBI" id="CHEBI:57705"/>
    </ligand>
</feature>
<evidence type="ECO:0000256" key="6">
    <source>
        <dbReference type="ARBA" id="ARBA00022723"/>
    </source>
</evidence>
<proteinExistence type="inferred from homology"/>
<keyword evidence="12 17" id="KW-0012">Acyltransferase</keyword>
<dbReference type="InterPro" id="IPR029044">
    <property type="entry name" value="Nucleotide-diphossugar_trans"/>
</dbReference>
<dbReference type="RefSeq" id="WP_344867716.1">
    <property type="nucleotide sequence ID" value="NZ_BAAAZN010000021.1"/>
</dbReference>
<evidence type="ECO:0000256" key="16">
    <source>
        <dbReference type="ARBA" id="ARBA00049628"/>
    </source>
</evidence>
<keyword evidence="20" id="KW-1185">Reference proteome</keyword>
<feature type="binding site" evidence="17">
    <location>
        <position position="237"/>
    </location>
    <ligand>
        <name>Mg(2+)</name>
        <dbReference type="ChEBI" id="CHEBI:18420"/>
    </ligand>
</feature>
<evidence type="ECO:0000256" key="3">
    <source>
        <dbReference type="ARBA" id="ARBA00022490"/>
    </source>
</evidence>
<feature type="binding site" evidence="17">
    <location>
        <begin position="395"/>
        <end position="396"/>
    </location>
    <ligand>
        <name>acetyl-CoA</name>
        <dbReference type="ChEBI" id="CHEBI:57288"/>
    </ligand>
</feature>
<keyword evidence="10 17" id="KW-0573">Peptidoglycan synthesis</keyword>
<evidence type="ECO:0000256" key="10">
    <source>
        <dbReference type="ARBA" id="ARBA00022984"/>
    </source>
</evidence>
<feature type="binding site" evidence="17">
    <location>
        <position position="342"/>
    </location>
    <ligand>
        <name>UDP-N-acetyl-alpha-D-glucosamine</name>
        <dbReference type="ChEBI" id="CHEBI:57705"/>
    </ligand>
</feature>
<feature type="binding site" evidence="17">
    <location>
        <position position="375"/>
    </location>
    <ligand>
        <name>UDP-N-acetyl-alpha-D-glucosamine</name>
        <dbReference type="ChEBI" id="CHEBI:57705"/>
    </ligand>
</feature>
<feature type="binding site" evidence="17">
    <location>
        <position position="149"/>
    </location>
    <ligand>
        <name>UDP-N-acetyl-alpha-D-glucosamine</name>
        <dbReference type="ChEBI" id="CHEBI:57705"/>
    </ligand>
</feature>
<evidence type="ECO:0000256" key="8">
    <source>
        <dbReference type="ARBA" id="ARBA00022842"/>
    </source>
</evidence>
<feature type="region of interest" description="N-acetyltransferase" evidence="17">
    <location>
        <begin position="261"/>
        <end position="497"/>
    </location>
</feature>
<keyword evidence="7 17" id="KW-0677">Repeat</keyword>
<evidence type="ECO:0000256" key="9">
    <source>
        <dbReference type="ARBA" id="ARBA00022960"/>
    </source>
</evidence>
<evidence type="ECO:0000256" key="11">
    <source>
        <dbReference type="ARBA" id="ARBA00023268"/>
    </source>
</evidence>
<comment type="caution">
    <text evidence="19">The sequence shown here is derived from an EMBL/GenBank/DDBJ whole genome shotgun (WGS) entry which is preliminary data.</text>
</comment>
<evidence type="ECO:0000256" key="15">
    <source>
        <dbReference type="ARBA" id="ARBA00048493"/>
    </source>
</evidence>
<dbReference type="EC" id="2.7.7.23" evidence="17"/>
<comment type="pathway">
    <text evidence="17">Nucleotide-sugar biosynthesis; UDP-N-acetyl-alpha-D-glucosamine biosynthesis; N-acetyl-alpha-D-glucosamine 1-phosphate from alpha-D-glucosamine 6-phosphate (route II): step 2/2.</text>
</comment>